<reference evidence="5 6" key="1">
    <citation type="submission" date="2024-06" db="EMBL/GenBank/DDBJ databases">
        <title>Complete genome of Phlyctema vagabunda strain 19-DSS-EL-015.</title>
        <authorList>
            <person name="Fiorenzani C."/>
        </authorList>
    </citation>
    <scope>NUCLEOTIDE SEQUENCE [LARGE SCALE GENOMIC DNA]</scope>
    <source>
        <strain evidence="5 6">19-DSS-EL-015</strain>
    </source>
</reference>
<dbReference type="SUPFAM" id="SSF55961">
    <property type="entry name" value="Bet v1-like"/>
    <property type="match status" value="1"/>
</dbReference>
<dbReference type="InterPro" id="IPR005031">
    <property type="entry name" value="COQ10_START"/>
</dbReference>
<evidence type="ECO:0000256" key="3">
    <source>
        <dbReference type="ARBA" id="ARBA00024947"/>
    </source>
</evidence>
<dbReference type="Pfam" id="PF03364">
    <property type="entry name" value="Polyketide_cyc"/>
    <property type="match status" value="1"/>
</dbReference>
<sequence>MMLRTLRPRCAIHSLRPAAQRSFISLPGAEPQHLTATRILPYPASKLYTVIADIDSYSSFLPYCIGSRVTKWSAPDANGKKWPAEADLSVGWGGYEETFTSKTFCVPGSIVEALGGSAVTTLSSAQLPHYSAIDTPGPSNSTFTSLSTSWTIRPFHFKPPPVSGTPQTNNTHEEAREQTEVHLVLDFEFKNPIYAALSKAVAPKVAGIMIEAFEVRARELLDGPAARVRGRDPLQSHFEKGEA</sequence>
<keyword evidence="6" id="KW-1185">Reference proteome</keyword>
<comment type="similarity">
    <text evidence="1">Belongs to the COQ10 family.</text>
</comment>
<evidence type="ECO:0000313" key="5">
    <source>
        <dbReference type="EMBL" id="KAL3418162.1"/>
    </source>
</evidence>
<dbReference type="PANTHER" id="PTHR12901:SF10">
    <property type="entry name" value="COENZYME Q-BINDING PROTEIN COQ10, MITOCHONDRIAL"/>
    <property type="match status" value="1"/>
</dbReference>
<accession>A0ABR4P4Q5</accession>
<comment type="function">
    <text evidence="3">Required for the function of coenzyme Q in the respiratory chain. May serve as a chaperone or may be involved in the transport of Q6 from its site of synthesis to the catalytic sites of the respiratory complexes.</text>
</comment>
<dbReference type="PANTHER" id="PTHR12901">
    <property type="entry name" value="SPERM PROTEIN HOMOLOG"/>
    <property type="match status" value="1"/>
</dbReference>
<dbReference type="InterPro" id="IPR023393">
    <property type="entry name" value="START-like_dom_sf"/>
</dbReference>
<evidence type="ECO:0000259" key="4">
    <source>
        <dbReference type="Pfam" id="PF03364"/>
    </source>
</evidence>
<name>A0ABR4P4Q5_9HELO</name>
<evidence type="ECO:0000256" key="1">
    <source>
        <dbReference type="ARBA" id="ARBA00006885"/>
    </source>
</evidence>
<proteinExistence type="inferred from homology"/>
<dbReference type="CDD" id="cd07813">
    <property type="entry name" value="COQ10p_like"/>
    <property type="match status" value="1"/>
</dbReference>
<dbReference type="EMBL" id="JBFCZG010000009">
    <property type="protein sequence ID" value="KAL3418162.1"/>
    <property type="molecule type" value="Genomic_DNA"/>
</dbReference>
<dbReference type="Gene3D" id="3.30.530.20">
    <property type="match status" value="1"/>
</dbReference>
<comment type="caution">
    <text evidence="5">The sequence shown here is derived from an EMBL/GenBank/DDBJ whole genome shotgun (WGS) entry which is preliminary data.</text>
</comment>
<gene>
    <name evidence="5" type="ORF">PVAG01_09877</name>
</gene>
<dbReference type="Proteomes" id="UP001629113">
    <property type="component" value="Unassembled WGS sequence"/>
</dbReference>
<feature type="domain" description="Coenzyme Q-binding protein COQ10 START" evidence="4">
    <location>
        <begin position="40"/>
        <end position="214"/>
    </location>
</feature>
<organism evidence="5 6">
    <name type="scientific">Phlyctema vagabunda</name>
    <dbReference type="NCBI Taxonomy" id="108571"/>
    <lineage>
        <taxon>Eukaryota</taxon>
        <taxon>Fungi</taxon>
        <taxon>Dikarya</taxon>
        <taxon>Ascomycota</taxon>
        <taxon>Pezizomycotina</taxon>
        <taxon>Leotiomycetes</taxon>
        <taxon>Helotiales</taxon>
        <taxon>Dermateaceae</taxon>
        <taxon>Phlyctema</taxon>
    </lineage>
</organism>
<evidence type="ECO:0000256" key="2">
    <source>
        <dbReference type="ARBA" id="ARBA00011814"/>
    </source>
</evidence>
<protein>
    <submittedName>
        <fullName evidence="5">Cyclase dehydrase family protein</fullName>
    </submittedName>
</protein>
<evidence type="ECO:0000313" key="6">
    <source>
        <dbReference type="Proteomes" id="UP001629113"/>
    </source>
</evidence>
<dbReference type="InterPro" id="IPR044996">
    <property type="entry name" value="COQ10-like"/>
</dbReference>
<comment type="subunit">
    <text evidence="2">Interacts with coenzyme Q.</text>
</comment>